<evidence type="ECO:0000313" key="1">
    <source>
        <dbReference type="EMBL" id="RIA88616.1"/>
    </source>
</evidence>
<dbReference type="EMBL" id="QKYT01000255">
    <property type="protein sequence ID" value="RIA88616.1"/>
    <property type="molecule type" value="Genomic_DNA"/>
</dbReference>
<protein>
    <recommendedName>
        <fullName evidence="3">F-box domain-containing protein</fullName>
    </recommendedName>
</protein>
<evidence type="ECO:0008006" key="3">
    <source>
        <dbReference type="Google" id="ProtNLM"/>
    </source>
</evidence>
<dbReference type="AlphaFoldDB" id="A0A397SVG0"/>
<organism evidence="1 2">
    <name type="scientific">Glomus cerebriforme</name>
    <dbReference type="NCBI Taxonomy" id="658196"/>
    <lineage>
        <taxon>Eukaryota</taxon>
        <taxon>Fungi</taxon>
        <taxon>Fungi incertae sedis</taxon>
        <taxon>Mucoromycota</taxon>
        <taxon>Glomeromycotina</taxon>
        <taxon>Glomeromycetes</taxon>
        <taxon>Glomerales</taxon>
        <taxon>Glomeraceae</taxon>
        <taxon>Glomus</taxon>
    </lineage>
</organism>
<gene>
    <name evidence="1" type="ORF">C1645_877267</name>
</gene>
<keyword evidence="2" id="KW-1185">Reference proteome</keyword>
<dbReference type="Proteomes" id="UP000265703">
    <property type="component" value="Unassembled WGS sequence"/>
</dbReference>
<name>A0A397SVG0_9GLOM</name>
<sequence>MKSNVPVEILQNIFEIYNHDIKSLHSTLLVNRYWARVVVCILWRYPLEFASTFTDSNCVSKKLLDVYRRCIKSEELLFDYPTFLKRLNWKYLKYEHDGKQIFQMLLQKSKCLTHLTIDSYNNHIGIYENFDIILNEEILQNPFLKKIKILEISDLIPKNLLILSKSCNYIETLTIECVGENQEIFHFIQFQYNLKNLFILYSFPSFKNSLNFNPHLLTNIKFINRNDHYFNHSLDILKVCSKLENLEFYKWNILLNESQEFSKIHFSNLKSLKFEYSELPFTTLKEIIEINGSNLKELLFIYENYNVYELELLSESICKSCRLSFLTLQVYRDNSGKCRNFIKNLEKSPINIVTILDVLNR</sequence>
<comment type="caution">
    <text evidence="1">The sequence shown here is derived from an EMBL/GenBank/DDBJ whole genome shotgun (WGS) entry which is preliminary data.</text>
</comment>
<evidence type="ECO:0000313" key="2">
    <source>
        <dbReference type="Proteomes" id="UP000265703"/>
    </source>
</evidence>
<proteinExistence type="predicted"/>
<reference evidence="1 2" key="1">
    <citation type="submission" date="2018-06" db="EMBL/GenBank/DDBJ databases">
        <title>Comparative genomics reveals the genomic features of Rhizophagus irregularis, R. cerebriforme, R. diaphanum and Gigaspora rosea, and their symbiotic lifestyle signature.</title>
        <authorList>
            <person name="Morin E."/>
            <person name="San Clemente H."/>
            <person name="Chen E.C.H."/>
            <person name="De La Providencia I."/>
            <person name="Hainaut M."/>
            <person name="Kuo A."/>
            <person name="Kohler A."/>
            <person name="Murat C."/>
            <person name="Tang N."/>
            <person name="Roy S."/>
            <person name="Loubradou J."/>
            <person name="Henrissat B."/>
            <person name="Grigoriev I.V."/>
            <person name="Corradi N."/>
            <person name="Roux C."/>
            <person name="Martin F.M."/>
        </authorList>
    </citation>
    <scope>NUCLEOTIDE SEQUENCE [LARGE SCALE GENOMIC DNA]</scope>
    <source>
        <strain evidence="1 2">DAOM 227022</strain>
    </source>
</reference>
<dbReference type="OrthoDB" id="2367191at2759"/>
<accession>A0A397SVG0</accession>